<keyword evidence="2" id="KW-1133">Transmembrane helix</keyword>
<dbReference type="Proteomes" id="UP000007148">
    <property type="component" value="Unassembled WGS sequence"/>
</dbReference>
<accession>G4TCI6</accession>
<proteinExistence type="predicted"/>
<feature type="region of interest" description="Disordered" evidence="1">
    <location>
        <begin position="411"/>
        <end position="446"/>
    </location>
</feature>
<evidence type="ECO:0000256" key="1">
    <source>
        <dbReference type="SAM" id="MobiDB-lite"/>
    </source>
</evidence>
<sequence length="446" mass="47059">MLLREYTLLAILVSLNAVNALSLAIRMPSVLSKGGGGRGGGGSGGGRGSSSSSGGSRGPTGANTGRGSSGDTGRPAVSFSANGVNGRSANYFSYGGGKPFTLPSSSAFAGRSIGGGTRNQVVGTPRYASGYPYSVSRPEYDTTRRGVFGQPFPFGFYPVYWGYHGYGGEYAGGEGHNAQYNLSVIAERPGGNLSYVNLTPKQGSTHATTTRNDSYWMIGDYESVSTMLSLLVDSTLKTYGCGAVNSTILPFITVRADGGPLQYNTSNTTLGNSTLTNNGTAPPFRFENVIQWYRASSFALAYQGYNNTYAFPPLNETTSPSDWASSTPLPDTLTQSGFLRCVNTTISAALPIIDGEPKKKLSTGAVVGIVLGSIFGAAILGVVAFFVWKKYAKKKEKKEYKAVPVGHERKLSEGPVVHESERTAVDDDTLPAYSGKPLVDDAKEKK</sequence>
<feature type="signal peptide" evidence="3">
    <location>
        <begin position="1"/>
        <end position="20"/>
    </location>
</feature>
<feature type="compositionally biased region" description="Polar residues" evidence="1">
    <location>
        <begin position="61"/>
        <end position="71"/>
    </location>
</feature>
<evidence type="ECO:0000313" key="5">
    <source>
        <dbReference type="Proteomes" id="UP000007148"/>
    </source>
</evidence>
<dbReference type="HOGENOM" id="CLU_614100_0_0_1"/>
<dbReference type="InParanoid" id="G4TCI6"/>
<name>G4TCI6_SERID</name>
<keyword evidence="3" id="KW-0732">Signal</keyword>
<keyword evidence="2" id="KW-0812">Transmembrane</keyword>
<organism evidence="4 5">
    <name type="scientific">Serendipita indica (strain DSM 11827)</name>
    <name type="common">Root endophyte fungus</name>
    <name type="synonym">Piriformospora indica</name>
    <dbReference type="NCBI Taxonomy" id="1109443"/>
    <lineage>
        <taxon>Eukaryota</taxon>
        <taxon>Fungi</taxon>
        <taxon>Dikarya</taxon>
        <taxon>Basidiomycota</taxon>
        <taxon>Agaricomycotina</taxon>
        <taxon>Agaricomycetes</taxon>
        <taxon>Sebacinales</taxon>
        <taxon>Serendipitaceae</taxon>
        <taxon>Serendipita</taxon>
    </lineage>
</organism>
<gene>
    <name evidence="4" type="ORF">PIIN_02898</name>
</gene>
<dbReference type="AlphaFoldDB" id="G4TCI6"/>
<evidence type="ECO:0000313" key="4">
    <source>
        <dbReference type="EMBL" id="CCA69039.1"/>
    </source>
</evidence>
<feature type="compositionally biased region" description="Gly residues" evidence="1">
    <location>
        <begin position="33"/>
        <end position="48"/>
    </location>
</feature>
<keyword evidence="2" id="KW-0472">Membrane</keyword>
<feature type="transmembrane region" description="Helical" evidence="2">
    <location>
        <begin position="365"/>
        <end position="388"/>
    </location>
</feature>
<dbReference type="OMA" id="VESHFNT"/>
<evidence type="ECO:0000256" key="2">
    <source>
        <dbReference type="SAM" id="Phobius"/>
    </source>
</evidence>
<dbReference type="EMBL" id="CAFZ01000045">
    <property type="protein sequence ID" value="CCA69039.1"/>
    <property type="molecule type" value="Genomic_DNA"/>
</dbReference>
<feature type="chain" id="PRO_5003468968" evidence="3">
    <location>
        <begin position="21"/>
        <end position="446"/>
    </location>
</feature>
<feature type="compositionally biased region" description="Basic and acidic residues" evidence="1">
    <location>
        <begin position="411"/>
        <end position="425"/>
    </location>
</feature>
<feature type="region of interest" description="Disordered" evidence="1">
    <location>
        <begin position="32"/>
        <end position="79"/>
    </location>
</feature>
<keyword evidence="5" id="KW-1185">Reference proteome</keyword>
<dbReference type="STRING" id="1109443.G4TCI6"/>
<reference evidence="4 5" key="1">
    <citation type="journal article" date="2011" name="PLoS Pathog.">
        <title>Endophytic Life Strategies Decoded by Genome and Transcriptome Analyses of the Mutualistic Root Symbiont Piriformospora indica.</title>
        <authorList>
            <person name="Zuccaro A."/>
            <person name="Lahrmann U."/>
            <person name="Guldener U."/>
            <person name="Langen G."/>
            <person name="Pfiffi S."/>
            <person name="Biedenkopf D."/>
            <person name="Wong P."/>
            <person name="Samans B."/>
            <person name="Grimm C."/>
            <person name="Basiewicz M."/>
            <person name="Murat C."/>
            <person name="Martin F."/>
            <person name="Kogel K.H."/>
        </authorList>
    </citation>
    <scope>NUCLEOTIDE SEQUENCE [LARGE SCALE GENOMIC DNA]</scope>
    <source>
        <strain evidence="4 5">DSM 11827</strain>
    </source>
</reference>
<evidence type="ECO:0000256" key="3">
    <source>
        <dbReference type="SAM" id="SignalP"/>
    </source>
</evidence>
<protein>
    <submittedName>
        <fullName evidence="4">Uncharacterized protein</fullName>
    </submittedName>
</protein>
<comment type="caution">
    <text evidence="4">The sequence shown here is derived from an EMBL/GenBank/DDBJ whole genome shotgun (WGS) entry which is preliminary data.</text>
</comment>
<dbReference type="eggNOG" id="ENOG502SQIM">
    <property type="taxonomic scope" value="Eukaryota"/>
</dbReference>
<dbReference type="OrthoDB" id="3365917at2759"/>